<evidence type="ECO:0000313" key="4">
    <source>
        <dbReference type="Proteomes" id="UP000250235"/>
    </source>
</evidence>
<dbReference type="PANTHER" id="PTHR33142:SF15">
    <property type="entry name" value="CYCLIN-DEPENDENT PROTEIN KINASE INHIBITOR SMR4"/>
    <property type="match status" value="1"/>
</dbReference>
<sequence length="76" mass="8504">MEGNVAQVAEDICRTPPHDQCRIPAPSVCPAAPRKKPAMYVEQRVLSPKDGYYQSPDMEVFFAVALRREAASCVYF</sequence>
<keyword evidence="4" id="KW-1185">Reference proteome</keyword>
<dbReference type="EMBL" id="KQ989607">
    <property type="protein sequence ID" value="KZV54103.1"/>
    <property type="molecule type" value="Genomic_DNA"/>
</dbReference>
<keyword evidence="1" id="KW-0649">Protein kinase inhibitor</keyword>
<reference evidence="3 4" key="1">
    <citation type="journal article" date="2015" name="Proc. Natl. Acad. Sci. U.S.A.">
        <title>The resurrection genome of Boea hygrometrica: A blueprint for survival of dehydration.</title>
        <authorList>
            <person name="Xiao L."/>
            <person name="Yang G."/>
            <person name="Zhang L."/>
            <person name="Yang X."/>
            <person name="Zhao S."/>
            <person name="Ji Z."/>
            <person name="Zhou Q."/>
            <person name="Hu M."/>
            <person name="Wang Y."/>
            <person name="Chen M."/>
            <person name="Xu Y."/>
            <person name="Jin H."/>
            <person name="Xiao X."/>
            <person name="Hu G."/>
            <person name="Bao F."/>
            <person name="Hu Y."/>
            <person name="Wan P."/>
            <person name="Li L."/>
            <person name="Deng X."/>
            <person name="Kuang T."/>
            <person name="Xiang C."/>
            <person name="Zhu J.K."/>
            <person name="Oliver M.J."/>
            <person name="He Y."/>
        </authorList>
    </citation>
    <scope>NUCLEOTIDE SEQUENCE [LARGE SCALE GENOMIC DNA]</scope>
    <source>
        <strain evidence="4">cv. XS01</strain>
    </source>
</reference>
<gene>
    <name evidence="3" type="ORF">F511_28862</name>
</gene>
<dbReference type="PANTHER" id="PTHR33142">
    <property type="entry name" value="CYCLIN-DEPENDENT PROTEIN KINASE INHIBITOR SMR13"/>
    <property type="match status" value="1"/>
</dbReference>
<dbReference type="Proteomes" id="UP000250235">
    <property type="component" value="Unassembled WGS sequence"/>
</dbReference>
<dbReference type="OrthoDB" id="650965at2759"/>
<evidence type="ECO:0000256" key="2">
    <source>
        <dbReference type="ARBA" id="ARBA00023306"/>
    </source>
</evidence>
<dbReference type="GO" id="GO:0032875">
    <property type="term" value="P:regulation of DNA endoreduplication"/>
    <property type="evidence" value="ECO:0007669"/>
    <property type="project" value="InterPro"/>
</dbReference>
<dbReference type="GO" id="GO:0004860">
    <property type="term" value="F:protein kinase inhibitor activity"/>
    <property type="evidence" value="ECO:0007669"/>
    <property type="project" value="UniProtKB-KW"/>
</dbReference>
<name>A0A2Z7D3H5_9LAMI</name>
<evidence type="ECO:0000313" key="3">
    <source>
        <dbReference type="EMBL" id="KZV54103.1"/>
    </source>
</evidence>
<protein>
    <submittedName>
        <fullName evidence="3">Uncharacterized protein</fullName>
    </submittedName>
</protein>
<dbReference type="GO" id="GO:0005634">
    <property type="term" value="C:nucleus"/>
    <property type="evidence" value="ECO:0007669"/>
    <property type="project" value="TreeGrafter"/>
</dbReference>
<accession>A0A2Z7D3H5</accession>
<organism evidence="3 4">
    <name type="scientific">Dorcoceras hygrometricum</name>
    <dbReference type="NCBI Taxonomy" id="472368"/>
    <lineage>
        <taxon>Eukaryota</taxon>
        <taxon>Viridiplantae</taxon>
        <taxon>Streptophyta</taxon>
        <taxon>Embryophyta</taxon>
        <taxon>Tracheophyta</taxon>
        <taxon>Spermatophyta</taxon>
        <taxon>Magnoliopsida</taxon>
        <taxon>eudicotyledons</taxon>
        <taxon>Gunneridae</taxon>
        <taxon>Pentapetalae</taxon>
        <taxon>asterids</taxon>
        <taxon>lamiids</taxon>
        <taxon>Lamiales</taxon>
        <taxon>Gesneriaceae</taxon>
        <taxon>Didymocarpoideae</taxon>
        <taxon>Trichosporeae</taxon>
        <taxon>Loxocarpinae</taxon>
        <taxon>Dorcoceras</taxon>
    </lineage>
</organism>
<dbReference type="InterPro" id="IPR040389">
    <property type="entry name" value="SMR"/>
</dbReference>
<dbReference type="AlphaFoldDB" id="A0A2Z7D3H5"/>
<proteinExistence type="predicted"/>
<keyword evidence="2" id="KW-0131">Cell cycle</keyword>
<evidence type="ECO:0000256" key="1">
    <source>
        <dbReference type="ARBA" id="ARBA00023013"/>
    </source>
</evidence>